<name>A0A0B2WJ60_METAS</name>
<dbReference type="GeneID" id="63740641"/>
<keyword evidence="4 5" id="KW-0720">Serine protease</keyword>
<dbReference type="SUPFAM" id="SSF52743">
    <property type="entry name" value="Subtilisin-like"/>
    <property type="match status" value="1"/>
</dbReference>
<dbReference type="PROSITE" id="PS00138">
    <property type="entry name" value="SUBTILASE_SER"/>
    <property type="match status" value="1"/>
</dbReference>
<dbReference type="RefSeq" id="XP_040677147.1">
    <property type="nucleotide sequence ID" value="XM_040824984.1"/>
</dbReference>
<dbReference type="PANTHER" id="PTHR43806:SF58">
    <property type="entry name" value="ALKALINE PROTEASE 1-RELATED"/>
    <property type="match status" value="1"/>
</dbReference>
<dbReference type="CDD" id="cd04077">
    <property type="entry name" value="Peptidases_S8_PCSK9_ProteinaseK_like"/>
    <property type="match status" value="1"/>
</dbReference>
<dbReference type="OrthoDB" id="206201at2759"/>
<evidence type="ECO:0000256" key="5">
    <source>
        <dbReference type="PROSITE-ProRule" id="PRU01240"/>
    </source>
</evidence>
<dbReference type="Pfam" id="PF00082">
    <property type="entry name" value="Peptidase_S8"/>
    <property type="match status" value="1"/>
</dbReference>
<dbReference type="STRING" id="1081103.A0A0B2WJ60"/>
<dbReference type="Gene3D" id="3.40.50.200">
    <property type="entry name" value="Peptidase S8/S53 domain"/>
    <property type="match status" value="1"/>
</dbReference>
<evidence type="ECO:0000259" key="8">
    <source>
        <dbReference type="Pfam" id="PF00082"/>
    </source>
</evidence>
<evidence type="ECO:0000256" key="3">
    <source>
        <dbReference type="ARBA" id="ARBA00022801"/>
    </source>
</evidence>
<dbReference type="PROSITE" id="PS00137">
    <property type="entry name" value="SUBTILASE_HIS"/>
    <property type="match status" value="1"/>
</dbReference>
<dbReference type="InterPro" id="IPR034193">
    <property type="entry name" value="PCSK9_ProteinaseK-like"/>
</dbReference>
<gene>
    <name evidence="9" type="ORF">MAM_06186</name>
</gene>
<keyword evidence="10" id="KW-1185">Reference proteome</keyword>
<keyword evidence="2 5" id="KW-0645">Protease</keyword>
<evidence type="ECO:0000256" key="2">
    <source>
        <dbReference type="ARBA" id="ARBA00022670"/>
    </source>
</evidence>
<dbReference type="AlphaFoldDB" id="A0A0B2WJ60"/>
<comment type="similarity">
    <text evidence="1 5 6">Belongs to the peptidase S8 family.</text>
</comment>
<dbReference type="PROSITE" id="PS00136">
    <property type="entry name" value="SUBTILASE_ASP"/>
    <property type="match status" value="1"/>
</dbReference>
<feature type="signal peptide" evidence="7">
    <location>
        <begin position="1"/>
        <end position="16"/>
    </location>
</feature>
<comment type="caution">
    <text evidence="9">The sequence shown here is derived from an EMBL/GenBank/DDBJ whole genome shotgun (WGS) entry which is preliminary data.</text>
</comment>
<feature type="chain" id="PRO_5002078258" evidence="7">
    <location>
        <begin position="17"/>
        <end position="331"/>
    </location>
</feature>
<organism evidence="9 10">
    <name type="scientific">Metarhizium album (strain ARSEF 1941)</name>
    <dbReference type="NCBI Taxonomy" id="1081103"/>
    <lineage>
        <taxon>Eukaryota</taxon>
        <taxon>Fungi</taxon>
        <taxon>Dikarya</taxon>
        <taxon>Ascomycota</taxon>
        <taxon>Pezizomycotina</taxon>
        <taxon>Sordariomycetes</taxon>
        <taxon>Hypocreomycetidae</taxon>
        <taxon>Hypocreales</taxon>
        <taxon>Clavicipitaceae</taxon>
        <taxon>Metarhizium</taxon>
    </lineage>
</organism>
<reference evidence="9 10" key="1">
    <citation type="journal article" date="2014" name="Proc. Natl. Acad. Sci. U.S.A.">
        <title>Trajectory and genomic determinants of fungal-pathogen speciation and host adaptation.</title>
        <authorList>
            <person name="Hu X."/>
            <person name="Xiao G."/>
            <person name="Zheng P."/>
            <person name="Shang Y."/>
            <person name="Su Y."/>
            <person name="Zhang X."/>
            <person name="Liu X."/>
            <person name="Zhan S."/>
            <person name="St Leger R.J."/>
            <person name="Wang C."/>
        </authorList>
    </citation>
    <scope>NUCLEOTIDE SEQUENCE [LARGE SCALE GENOMIC DNA]</scope>
    <source>
        <strain evidence="9 10">ARSEF 1941</strain>
    </source>
</reference>
<evidence type="ECO:0000256" key="1">
    <source>
        <dbReference type="ARBA" id="ARBA00011073"/>
    </source>
</evidence>
<dbReference type="InterPro" id="IPR000209">
    <property type="entry name" value="Peptidase_S8/S53_dom"/>
</dbReference>
<dbReference type="EMBL" id="AZHE01000018">
    <property type="protein sequence ID" value="KHN96081.1"/>
    <property type="molecule type" value="Genomic_DNA"/>
</dbReference>
<dbReference type="HOGENOM" id="CLU_011263_1_0_1"/>
<feature type="active site" description="Charge relay system" evidence="5">
    <location>
        <position position="75"/>
    </location>
</feature>
<sequence length="331" mass="35453">MKTSLVLAASFGLTLANLRPRPPGKVAVQDWAPWNLRAVSHRSPPTALWPTAWRNFKYNYRDWAGDETYYVYVMDTGIRTTHQELEGRAENLFTLFKTADGEDDFEDRSGHGTHVAGIVASKAYGVAKKARVVSVKVLDESNTGLTSQMIKGFHAAVNDIIKKGRFNNAVVNLSLAGPCSAAWNAAVDRALNHRDGSKPGAVLTVASAGNEKMNAESCSPASASRAITVGSIRSDWRMAPSSNFGAKVNILAPGANIVSLSHESDSETATMSGTSMAAPHVAALALNAMSVFGRASHQVPLFLQETCTKDKVKGDLRGSPNALVNNNTKKQ</sequence>
<evidence type="ECO:0000313" key="10">
    <source>
        <dbReference type="Proteomes" id="UP000030816"/>
    </source>
</evidence>
<evidence type="ECO:0000256" key="7">
    <source>
        <dbReference type="SAM" id="SignalP"/>
    </source>
</evidence>
<feature type="domain" description="Peptidase S8/S53" evidence="8">
    <location>
        <begin position="70"/>
        <end position="296"/>
    </location>
</feature>
<evidence type="ECO:0000256" key="6">
    <source>
        <dbReference type="RuleBase" id="RU003355"/>
    </source>
</evidence>
<dbReference type="InterPro" id="IPR050131">
    <property type="entry name" value="Peptidase_S8_subtilisin-like"/>
</dbReference>
<dbReference type="Proteomes" id="UP000030816">
    <property type="component" value="Unassembled WGS sequence"/>
</dbReference>
<dbReference type="GO" id="GO:0004252">
    <property type="term" value="F:serine-type endopeptidase activity"/>
    <property type="evidence" value="ECO:0007669"/>
    <property type="project" value="UniProtKB-UniRule"/>
</dbReference>
<dbReference type="PROSITE" id="PS51892">
    <property type="entry name" value="SUBTILASE"/>
    <property type="match status" value="1"/>
</dbReference>
<feature type="active site" description="Charge relay system" evidence="5">
    <location>
        <position position="111"/>
    </location>
</feature>
<feature type="active site" description="Charge relay system" evidence="5">
    <location>
        <position position="275"/>
    </location>
</feature>
<dbReference type="InterPro" id="IPR036852">
    <property type="entry name" value="Peptidase_S8/S53_dom_sf"/>
</dbReference>
<dbReference type="PRINTS" id="PR00723">
    <property type="entry name" value="SUBTILISIN"/>
</dbReference>
<accession>A0A0B2WJ60</accession>
<dbReference type="InterPro" id="IPR022398">
    <property type="entry name" value="Peptidase_S8_His-AS"/>
</dbReference>
<evidence type="ECO:0000256" key="4">
    <source>
        <dbReference type="ARBA" id="ARBA00022825"/>
    </source>
</evidence>
<dbReference type="InterPro" id="IPR023828">
    <property type="entry name" value="Peptidase_S8_Ser-AS"/>
</dbReference>
<protein>
    <submittedName>
        <fullName evidence="9">Subtilisin-like protease PR1F</fullName>
    </submittedName>
</protein>
<evidence type="ECO:0000313" key="9">
    <source>
        <dbReference type="EMBL" id="KHN96081.1"/>
    </source>
</evidence>
<keyword evidence="3 5" id="KW-0378">Hydrolase</keyword>
<dbReference type="PANTHER" id="PTHR43806">
    <property type="entry name" value="PEPTIDASE S8"/>
    <property type="match status" value="1"/>
</dbReference>
<dbReference type="InterPro" id="IPR015500">
    <property type="entry name" value="Peptidase_S8_subtilisin-rel"/>
</dbReference>
<proteinExistence type="inferred from homology"/>
<dbReference type="GO" id="GO:0006508">
    <property type="term" value="P:proteolysis"/>
    <property type="evidence" value="ECO:0007669"/>
    <property type="project" value="UniProtKB-KW"/>
</dbReference>
<dbReference type="InterPro" id="IPR023827">
    <property type="entry name" value="Peptidase_S8_Asp-AS"/>
</dbReference>
<keyword evidence="7" id="KW-0732">Signal</keyword>